<dbReference type="InterPro" id="IPR029058">
    <property type="entry name" value="AB_hydrolase_fold"/>
</dbReference>
<evidence type="ECO:0000313" key="3">
    <source>
        <dbReference type="EMBL" id="SKC81195.1"/>
    </source>
</evidence>
<keyword evidence="1" id="KW-1133">Transmembrane helix</keyword>
<gene>
    <name evidence="3" type="ORF">SAMN06296058_3475</name>
</gene>
<accession>A0A1T5LZA0</accession>
<keyword evidence="4" id="KW-1185">Reference proteome</keyword>
<dbReference type="Gene3D" id="3.40.50.1820">
    <property type="entry name" value="alpha/beta hydrolase"/>
    <property type="match status" value="1"/>
</dbReference>
<name>A0A1T5LZA0_9GAMM</name>
<dbReference type="RefSeq" id="WP_079725997.1">
    <property type="nucleotide sequence ID" value="NZ_BMCL01000001.1"/>
</dbReference>
<proteinExistence type="predicted"/>
<dbReference type="Proteomes" id="UP000190341">
    <property type="component" value="Unassembled WGS sequence"/>
</dbReference>
<feature type="domain" description="AB hydrolase-1" evidence="2">
    <location>
        <begin position="92"/>
        <end position="189"/>
    </location>
</feature>
<protein>
    <recommendedName>
        <fullName evidence="2">AB hydrolase-1 domain-containing protein</fullName>
    </recommendedName>
</protein>
<dbReference type="SUPFAM" id="SSF53474">
    <property type="entry name" value="alpha/beta-Hydrolases"/>
    <property type="match status" value="1"/>
</dbReference>
<sequence length="259" mass="28599">MRRWLWLPALLAIGYVAVCALLYVRQRSLIYFPQYTQAGQNEAATDFELPRPVGLLRGWVINPGKPDALIYFGGNAERVQDNREDFLTRLPQRTVYLLPYRGYGGNPGSPSQADLVADAVALHDEVRRRHPHGDVAVVGRSLGSGVASQLAAQRPVRQLVLITPFDSLADVAARHYAWLPVRWLVKDRYDSVSALKAYRGRVLILRAGRDAVVPPANTDRLVRDLGSPPTVVNFPAAGHDDVSLASGYWAALQDFLAPP</sequence>
<dbReference type="EMBL" id="FUZV01000002">
    <property type="protein sequence ID" value="SKC81195.1"/>
    <property type="molecule type" value="Genomic_DNA"/>
</dbReference>
<organism evidence="3 4">
    <name type="scientific">Pseudoxanthomonas indica</name>
    <dbReference type="NCBI Taxonomy" id="428993"/>
    <lineage>
        <taxon>Bacteria</taxon>
        <taxon>Pseudomonadati</taxon>
        <taxon>Pseudomonadota</taxon>
        <taxon>Gammaproteobacteria</taxon>
        <taxon>Lysobacterales</taxon>
        <taxon>Lysobacteraceae</taxon>
        <taxon>Pseudoxanthomonas</taxon>
    </lineage>
</organism>
<feature type="transmembrane region" description="Helical" evidence="1">
    <location>
        <begin position="6"/>
        <end position="24"/>
    </location>
</feature>
<keyword evidence="1" id="KW-0812">Transmembrane</keyword>
<dbReference type="STRING" id="428993.SAMN06296058_3475"/>
<evidence type="ECO:0000313" key="4">
    <source>
        <dbReference type="Proteomes" id="UP000190341"/>
    </source>
</evidence>
<dbReference type="AlphaFoldDB" id="A0A1T5LZA0"/>
<dbReference type="InterPro" id="IPR000073">
    <property type="entry name" value="AB_hydrolase_1"/>
</dbReference>
<dbReference type="PANTHER" id="PTHR12277">
    <property type="entry name" value="ALPHA/BETA HYDROLASE DOMAIN-CONTAINING PROTEIN"/>
    <property type="match status" value="1"/>
</dbReference>
<reference evidence="3 4" key="1">
    <citation type="submission" date="2017-02" db="EMBL/GenBank/DDBJ databases">
        <authorList>
            <person name="Peterson S.W."/>
        </authorList>
    </citation>
    <scope>NUCLEOTIDE SEQUENCE [LARGE SCALE GENOMIC DNA]</scope>
    <source>
        <strain evidence="3 4">P15</strain>
    </source>
</reference>
<dbReference type="OrthoDB" id="9798884at2"/>
<evidence type="ECO:0000256" key="1">
    <source>
        <dbReference type="SAM" id="Phobius"/>
    </source>
</evidence>
<keyword evidence="1" id="KW-0472">Membrane</keyword>
<evidence type="ECO:0000259" key="2">
    <source>
        <dbReference type="Pfam" id="PF00561"/>
    </source>
</evidence>
<dbReference type="Pfam" id="PF00561">
    <property type="entry name" value="Abhydrolase_1"/>
    <property type="match status" value="1"/>
</dbReference>